<dbReference type="KEGG" id="mfel:JPM2_2550"/>
<comment type="function">
    <text evidence="2 8 10">Excises uracil residues from the DNA which can arise as a result of misincorporation of dUMP residues by DNA polymerase or due to deamination of cytosine.</text>
</comment>
<dbReference type="SUPFAM" id="SSF52141">
    <property type="entry name" value="Uracil-DNA glycosylase-like"/>
    <property type="match status" value="1"/>
</dbReference>
<dbReference type="EMBL" id="AP022325">
    <property type="protein sequence ID" value="BBU47562.1"/>
    <property type="molecule type" value="Genomic_DNA"/>
</dbReference>
<evidence type="ECO:0000256" key="4">
    <source>
        <dbReference type="ARBA" id="ARBA00012030"/>
    </source>
</evidence>
<dbReference type="RefSeq" id="WP_161553056.1">
    <property type="nucleotide sequence ID" value="NZ_AP022325.1"/>
</dbReference>
<evidence type="ECO:0000256" key="10">
    <source>
        <dbReference type="RuleBase" id="RU003780"/>
    </source>
</evidence>
<evidence type="ECO:0000256" key="9">
    <source>
        <dbReference type="PROSITE-ProRule" id="PRU10072"/>
    </source>
</evidence>
<dbReference type="PROSITE" id="PS00130">
    <property type="entry name" value="U_DNA_GLYCOSYLASE"/>
    <property type="match status" value="1"/>
</dbReference>
<evidence type="ECO:0000259" key="11">
    <source>
        <dbReference type="SMART" id="SM00986"/>
    </source>
</evidence>
<keyword evidence="5 8" id="KW-0227">DNA damage</keyword>
<dbReference type="PANTHER" id="PTHR11264:SF0">
    <property type="entry name" value="URACIL-DNA GLYCOSYLASE"/>
    <property type="match status" value="1"/>
</dbReference>
<dbReference type="PANTHER" id="PTHR11264">
    <property type="entry name" value="URACIL-DNA GLYCOSYLASE"/>
    <property type="match status" value="1"/>
</dbReference>
<gene>
    <name evidence="8 12" type="primary">ung</name>
    <name evidence="12" type="ORF">JPM2_2550</name>
</gene>
<keyword evidence="6 8" id="KW-0378">Hydrolase</keyword>
<sequence length="234" mass="27307">MKDSFLKILQSEGKKSYFQKIYNSLKDTETQNIEIYPHQMDIFRPFDYFQVNQTKVIILGQDPYHNGFADGLAFSTYKKQTPHSLKNIFKELLNNYPNTVIKTNSLQEWAQQGILLLNTVLTVSKGQPNSHYNFGWQSFTKEIIKEVINQNPNVIIVLLGTKALKFYKELNLNNHNSKNVLYTSHPSPFSFNKGFNGSEIFLKINQRLKELSNEEINWNLTKESKYDSFTKSFK</sequence>
<dbReference type="GO" id="GO:0005737">
    <property type="term" value="C:cytoplasm"/>
    <property type="evidence" value="ECO:0007669"/>
    <property type="project" value="UniProtKB-SubCell"/>
</dbReference>
<feature type="domain" description="Uracil-DNA glycosylase-like" evidence="11">
    <location>
        <begin position="46"/>
        <end position="208"/>
    </location>
</feature>
<dbReference type="Pfam" id="PF03167">
    <property type="entry name" value="UDG"/>
    <property type="match status" value="1"/>
</dbReference>
<reference evidence="12 13" key="1">
    <citation type="submission" date="2020-01" db="EMBL/GenBank/DDBJ databases">
        <title>Complete genome sequence of Mycoplasma felis strain Myco-2.</title>
        <authorList>
            <person name="Kinoshita Y."/>
            <person name="Niwa H."/>
            <person name="Uchida-Fujii E."/>
            <person name="Nukada T."/>
        </authorList>
    </citation>
    <scope>NUCLEOTIDE SEQUENCE [LARGE SCALE GENOMIC DNA]</scope>
    <source>
        <strain evidence="12 13">Myco-2</strain>
    </source>
</reference>
<evidence type="ECO:0000256" key="8">
    <source>
        <dbReference type="HAMAP-Rule" id="MF_00148"/>
    </source>
</evidence>
<evidence type="ECO:0000313" key="13">
    <source>
        <dbReference type="Proteomes" id="UP000464317"/>
    </source>
</evidence>
<dbReference type="GO" id="GO:0097510">
    <property type="term" value="P:base-excision repair, AP site formation via deaminated base removal"/>
    <property type="evidence" value="ECO:0007669"/>
    <property type="project" value="TreeGrafter"/>
</dbReference>
<dbReference type="NCBIfam" id="NF003588">
    <property type="entry name" value="PRK05254.1-1"/>
    <property type="match status" value="1"/>
</dbReference>
<organism evidence="12 13">
    <name type="scientific">Mycoplasmopsis felis</name>
    <dbReference type="NCBI Taxonomy" id="33923"/>
    <lineage>
        <taxon>Bacteria</taxon>
        <taxon>Bacillati</taxon>
        <taxon>Mycoplasmatota</taxon>
        <taxon>Mycoplasmoidales</taxon>
        <taxon>Metamycoplasmataceae</taxon>
        <taxon>Mycoplasmopsis</taxon>
    </lineage>
</organism>
<dbReference type="Gene3D" id="3.40.470.10">
    <property type="entry name" value="Uracil-DNA glycosylase-like domain"/>
    <property type="match status" value="1"/>
</dbReference>
<evidence type="ECO:0000256" key="2">
    <source>
        <dbReference type="ARBA" id="ARBA00002631"/>
    </source>
</evidence>
<dbReference type="SMART" id="SM00986">
    <property type="entry name" value="UDG"/>
    <property type="match status" value="1"/>
</dbReference>
<dbReference type="EC" id="3.2.2.27" evidence="4 8"/>
<comment type="catalytic activity">
    <reaction evidence="1 8 10">
        <text>Hydrolyzes single-stranded DNA or mismatched double-stranded DNA and polynucleotides, releasing free uracil.</text>
        <dbReference type="EC" id="3.2.2.27"/>
    </reaction>
</comment>
<evidence type="ECO:0000256" key="6">
    <source>
        <dbReference type="ARBA" id="ARBA00022801"/>
    </source>
</evidence>
<dbReference type="SMART" id="SM00987">
    <property type="entry name" value="UreE_C"/>
    <property type="match status" value="1"/>
</dbReference>
<dbReference type="NCBIfam" id="NF003592">
    <property type="entry name" value="PRK05254.1-5"/>
    <property type="match status" value="1"/>
</dbReference>
<evidence type="ECO:0000313" key="12">
    <source>
        <dbReference type="EMBL" id="BBU47562.1"/>
    </source>
</evidence>
<comment type="subcellular location">
    <subcellularLocation>
        <location evidence="8">Cytoplasm</location>
    </subcellularLocation>
</comment>
<dbReference type="AlphaFoldDB" id="A0A809RTB5"/>
<keyword evidence="13" id="KW-1185">Reference proteome</keyword>
<dbReference type="Proteomes" id="UP000464317">
    <property type="component" value="Chromosome"/>
</dbReference>
<dbReference type="InterPro" id="IPR018085">
    <property type="entry name" value="Ura-DNA_Glyclase_AS"/>
</dbReference>
<feature type="active site" description="Proton acceptor" evidence="8 9">
    <location>
        <position position="62"/>
    </location>
</feature>
<dbReference type="NCBIfam" id="TIGR00628">
    <property type="entry name" value="ung"/>
    <property type="match status" value="1"/>
</dbReference>
<dbReference type="GO" id="GO:0004844">
    <property type="term" value="F:uracil DNA N-glycosylase activity"/>
    <property type="evidence" value="ECO:0007669"/>
    <property type="project" value="UniProtKB-UniRule"/>
</dbReference>
<dbReference type="CDD" id="cd10027">
    <property type="entry name" value="UDG-F1-like"/>
    <property type="match status" value="1"/>
</dbReference>
<dbReference type="InterPro" id="IPR036895">
    <property type="entry name" value="Uracil-DNA_glycosylase-like_sf"/>
</dbReference>
<evidence type="ECO:0000256" key="3">
    <source>
        <dbReference type="ARBA" id="ARBA00008184"/>
    </source>
</evidence>
<evidence type="ECO:0000256" key="7">
    <source>
        <dbReference type="ARBA" id="ARBA00023204"/>
    </source>
</evidence>
<keyword evidence="8" id="KW-0963">Cytoplasm</keyword>
<comment type="similarity">
    <text evidence="3 8 10">Belongs to the uracil-DNA glycosylase (UDG) superfamily. UNG family.</text>
</comment>
<name>A0A809RTB5_9BACT</name>
<dbReference type="InterPro" id="IPR002043">
    <property type="entry name" value="UDG_fam1"/>
</dbReference>
<protein>
    <recommendedName>
        <fullName evidence="4 8">Uracil-DNA glycosylase</fullName>
        <shortName evidence="8">UDG</shortName>
        <ecNumber evidence="4 8">3.2.2.27</ecNumber>
    </recommendedName>
</protein>
<evidence type="ECO:0000256" key="1">
    <source>
        <dbReference type="ARBA" id="ARBA00001400"/>
    </source>
</evidence>
<evidence type="ECO:0000256" key="5">
    <source>
        <dbReference type="ARBA" id="ARBA00022763"/>
    </source>
</evidence>
<dbReference type="InterPro" id="IPR005122">
    <property type="entry name" value="Uracil-DNA_glycosylase-like"/>
</dbReference>
<proteinExistence type="inferred from homology"/>
<keyword evidence="7 8" id="KW-0234">DNA repair</keyword>
<accession>A0A809RTB5</accession>
<dbReference type="HAMAP" id="MF_00148">
    <property type="entry name" value="UDG"/>
    <property type="match status" value="1"/>
</dbReference>